<accession>A0ABR2WPC8</accession>
<protein>
    <submittedName>
        <fullName evidence="1">Uncharacterized protein</fullName>
    </submittedName>
</protein>
<dbReference type="EMBL" id="JASJQH010000655">
    <property type="protein sequence ID" value="KAK9763380.1"/>
    <property type="molecule type" value="Genomic_DNA"/>
</dbReference>
<comment type="caution">
    <text evidence="1">The sequence shown here is derived from an EMBL/GenBank/DDBJ whole genome shotgun (WGS) entry which is preliminary data.</text>
</comment>
<dbReference type="Gene3D" id="3.40.1460.10">
    <property type="entry name" value="Nuclease A inhibitor-like"/>
    <property type="match status" value="1"/>
</dbReference>
<sequence>MSSDFDYLTFLRKRCQHDTELMNAPKKESDTEDKSLDFKDDIKHCNNPELVDEIRAKLLNSIEGMFYISEADYPFTFFFIPSSKISEKGLSTSKVLSVEEFRQVINLDTPLADSQISLEEFFQPFEDSSEYQSLEKTFRQFFEPDHLSIYRLGEIEISVWITGLIEDVGLIGVSTLSIES</sequence>
<reference evidence="1 2" key="1">
    <citation type="submission" date="2023-04" db="EMBL/GenBank/DDBJ databases">
        <title>Genome of Basidiobolus ranarum AG-B5.</title>
        <authorList>
            <person name="Stajich J.E."/>
            <person name="Carter-House D."/>
            <person name="Gryganskyi A."/>
        </authorList>
    </citation>
    <scope>NUCLEOTIDE SEQUENCE [LARGE SCALE GENOMIC DNA]</scope>
    <source>
        <strain evidence="1 2">AG-B5</strain>
    </source>
</reference>
<dbReference type="Pfam" id="PF07924">
    <property type="entry name" value="NuiA"/>
    <property type="match status" value="1"/>
</dbReference>
<dbReference type="InterPro" id="IPR036587">
    <property type="entry name" value="NucleaseA_inhib-like_sf"/>
</dbReference>
<keyword evidence="2" id="KW-1185">Reference proteome</keyword>
<dbReference type="InterPro" id="IPR012489">
    <property type="entry name" value="NucleaseA_inhib-like"/>
</dbReference>
<gene>
    <name evidence="1" type="ORF">K7432_009992</name>
</gene>
<dbReference type="Proteomes" id="UP001479436">
    <property type="component" value="Unassembled WGS sequence"/>
</dbReference>
<evidence type="ECO:0000313" key="2">
    <source>
        <dbReference type="Proteomes" id="UP001479436"/>
    </source>
</evidence>
<proteinExistence type="predicted"/>
<name>A0ABR2WPC8_9FUNG</name>
<evidence type="ECO:0000313" key="1">
    <source>
        <dbReference type="EMBL" id="KAK9763380.1"/>
    </source>
</evidence>
<organism evidence="1 2">
    <name type="scientific">Basidiobolus ranarum</name>
    <dbReference type="NCBI Taxonomy" id="34480"/>
    <lineage>
        <taxon>Eukaryota</taxon>
        <taxon>Fungi</taxon>
        <taxon>Fungi incertae sedis</taxon>
        <taxon>Zoopagomycota</taxon>
        <taxon>Entomophthoromycotina</taxon>
        <taxon>Basidiobolomycetes</taxon>
        <taxon>Basidiobolales</taxon>
        <taxon>Basidiobolaceae</taxon>
        <taxon>Basidiobolus</taxon>
    </lineage>
</organism>
<dbReference type="SUPFAM" id="SSF82602">
    <property type="entry name" value="Nuclease A inhibitor (NuiA)"/>
    <property type="match status" value="1"/>
</dbReference>